<organism evidence="1 2">
    <name type="scientific">Williamsia sterculiae</name>
    <dbReference type="NCBI Taxonomy" id="1344003"/>
    <lineage>
        <taxon>Bacteria</taxon>
        <taxon>Bacillati</taxon>
        <taxon>Actinomycetota</taxon>
        <taxon>Actinomycetes</taxon>
        <taxon>Mycobacteriales</taxon>
        <taxon>Nocardiaceae</taxon>
        <taxon>Williamsia</taxon>
    </lineage>
</organism>
<name>A0A1N7FDS2_9NOCA</name>
<dbReference type="InterPro" id="IPR009467">
    <property type="entry name" value="Glycolipid-bd_prot_put"/>
</dbReference>
<evidence type="ECO:0000313" key="1">
    <source>
        <dbReference type="EMBL" id="SIR98376.1"/>
    </source>
</evidence>
<protein>
    <recommendedName>
        <fullName evidence="3">Glycolipid-binding</fullName>
    </recommendedName>
</protein>
<evidence type="ECO:0008006" key="3">
    <source>
        <dbReference type="Google" id="ProtNLM"/>
    </source>
</evidence>
<dbReference type="Proteomes" id="UP000186218">
    <property type="component" value="Unassembled WGS sequence"/>
</dbReference>
<dbReference type="SUPFAM" id="SSF159275">
    <property type="entry name" value="PA1994-like"/>
    <property type="match status" value="1"/>
</dbReference>
<accession>A0A1N7FDS2</accession>
<dbReference type="RefSeq" id="WP_234974332.1">
    <property type="nucleotide sequence ID" value="NZ_FTNT01000005.1"/>
</dbReference>
<reference evidence="1 2" key="1">
    <citation type="submission" date="2017-01" db="EMBL/GenBank/DDBJ databases">
        <authorList>
            <person name="Mah S.A."/>
            <person name="Swanson W.J."/>
            <person name="Moy G.W."/>
            <person name="Vacquier V.D."/>
        </authorList>
    </citation>
    <scope>NUCLEOTIDE SEQUENCE [LARGE SCALE GENOMIC DNA]</scope>
    <source>
        <strain evidence="1 2">CPCC 203464</strain>
    </source>
</reference>
<dbReference type="AlphaFoldDB" id="A0A1N7FDS2"/>
<dbReference type="Pfam" id="PF06475">
    <property type="entry name" value="Glycolipid_bind"/>
    <property type="match status" value="1"/>
</dbReference>
<dbReference type="STRING" id="1344003.SAMN05445060_1961"/>
<sequence>MNSPDVANGLGAVDDTADPAASDDFKKVITWRGVDADRLEQVRLVVTGQRIKATGQIIAAATDERPAFSVSYSLVTNDAGITRRLAVTMTKESGDTQISITRDAENVWLVQTPEGVQRSEFGGAEDVDLALSPMFNALPIRRHSLHRVPAQLTVPVVYLYLPSGEVTEATLQYTSGADDIAIISPIASTTVTVDEAGFVVDYPGLAARV</sequence>
<evidence type="ECO:0000313" key="2">
    <source>
        <dbReference type="Proteomes" id="UP000186218"/>
    </source>
</evidence>
<gene>
    <name evidence="1" type="ORF">SAMN05445060_1961</name>
</gene>
<proteinExistence type="predicted"/>
<dbReference type="EMBL" id="FTNT01000005">
    <property type="protein sequence ID" value="SIR98376.1"/>
    <property type="molecule type" value="Genomic_DNA"/>
</dbReference>
<keyword evidence="2" id="KW-1185">Reference proteome</keyword>